<gene>
    <name evidence="4" type="ORF">BC343_14800</name>
</gene>
<evidence type="ECO:0000313" key="5">
    <source>
        <dbReference type="Proteomes" id="UP000189739"/>
    </source>
</evidence>
<protein>
    <recommendedName>
        <fullName evidence="6">Transporter</fullName>
    </recommendedName>
</protein>
<proteinExistence type="inferred from homology"/>
<evidence type="ECO:0000256" key="2">
    <source>
        <dbReference type="SAM" id="Coils"/>
    </source>
</evidence>
<organism evidence="4 5">
    <name type="scientific">Mucilaginibacter pedocola</name>
    <dbReference type="NCBI Taxonomy" id="1792845"/>
    <lineage>
        <taxon>Bacteria</taxon>
        <taxon>Pseudomonadati</taxon>
        <taxon>Bacteroidota</taxon>
        <taxon>Sphingobacteriia</taxon>
        <taxon>Sphingobacteriales</taxon>
        <taxon>Sphingobacteriaceae</taxon>
        <taxon>Mucilaginibacter</taxon>
    </lineage>
</organism>
<dbReference type="PANTHER" id="PTHR30203:SF24">
    <property type="entry name" value="BLR4935 PROTEIN"/>
    <property type="match status" value="1"/>
</dbReference>
<keyword evidence="5" id="KW-1185">Reference proteome</keyword>
<feature type="chain" id="PRO_5012164914" description="Transporter" evidence="3">
    <location>
        <begin position="22"/>
        <end position="419"/>
    </location>
</feature>
<dbReference type="InterPro" id="IPR010131">
    <property type="entry name" value="MdtP/NodT-like"/>
</dbReference>
<dbReference type="SUPFAM" id="SSF56954">
    <property type="entry name" value="Outer membrane efflux proteins (OEP)"/>
    <property type="match status" value="1"/>
</dbReference>
<feature type="coiled-coil region" evidence="2">
    <location>
        <begin position="174"/>
        <end position="201"/>
    </location>
</feature>
<evidence type="ECO:0000256" key="1">
    <source>
        <dbReference type="ARBA" id="ARBA00007613"/>
    </source>
</evidence>
<dbReference type="Proteomes" id="UP000189739">
    <property type="component" value="Unassembled WGS sequence"/>
</dbReference>
<dbReference type="Gene3D" id="1.20.1600.10">
    <property type="entry name" value="Outer membrane efflux proteins (OEP)"/>
    <property type="match status" value="1"/>
</dbReference>
<dbReference type="STRING" id="1792845.BC343_14800"/>
<accession>A0A1S9P9V6</accession>
<keyword evidence="3" id="KW-0732">Signal</keyword>
<sequence length="419" mass="45240">MKKFWAICACMWAICINPAFAEPLTLKTAINLSLEQSPTIQGAEATVLAAKGERRQAGSLPNPVLGVDVENVGGSGVYNGADSAEITFGVSQLIQIGGKRSARIAIAESGQDIAAYDRLATRFDLMRDVKVAFANAVAAQEQAVIAQQQVELAKDVLATVTKRVDAAAEPVIQKNKARVSLANAQVAYERAKRQKEAAVKSLATYWAGMPMTSQLSAKEFYKIVEPKLAGNIEDILLATVDHKRQAAAVNQAKSQVDLEKANAIPDPSFSVGVRDLRQNNDQALVAGLSIPLPVFNMNGGNIAKARQLAVKADMDRQGWLLGKQDSFNEYAQGLESAYVTASTIKNNILPEAQEAFAQAKRGYNAGKFAYLEVLDAQRTLAETKLSYVQALQQYQINAAQIERLTAQADGMQPEKKNAE</sequence>
<keyword evidence="2" id="KW-0175">Coiled coil</keyword>
<evidence type="ECO:0000313" key="4">
    <source>
        <dbReference type="EMBL" id="OOQ57368.1"/>
    </source>
</evidence>
<dbReference type="AlphaFoldDB" id="A0A1S9P9V6"/>
<dbReference type="PANTHER" id="PTHR30203">
    <property type="entry name" value="OUTER MEMBRANE CATION EFFLUX PROTEIN"/>
    <property type="match status" value="1"/>
</dbReference>
<dbReference type="RefSeq" id="WP_078350664.1">
    <property type="nucleotide sequence ID" value="NZ_MBTF01000036.1"/>
</dbReference>
<comment type="similarity">
    <text evidence="1">Belongs to the outer membrane factor (OMF) (TC 1.B.17) family.</text>
</comment>
<evidence type="ECO:0000256" key="3">
    <source>
        <dbReference type="SAM" id="SignalP"/>
    </source>
</evidence>
<dbReference type="GO" id="GO:0015562">
    <property type="term" value="F:efflux transmembrane transporter activity"/>
    <property type="evidence" value="ECO:0007669"/>
    <property type="project" value="InterPro"/>
</dbReference>
<dbReference type="EMBL" id="MBTF01000036">
    <property type="protein sequence ID" value="OOQ57368.1"/>
    <property type="molecule type" value="Genomic_DNA"/>
</dbReference>
<dbReference type="OrthoDB" id="9791261at2"/>
<evidence type="ECO:0008006" key="6">
    <source>
        <dbReference type="Google" id="ProtNLM"/>
    </source>
</evidence>
<feature type="signal peptide" evidence="3">
    <location>
        <begin position="1"/>
        <end position="21"/>
    </location>
</feature>
<comment type="caution">
    <text evidence="4">The sequence shown here is derived from an EMBL/GenBank/DDBJ whole genome shotgun (WGS) entry which is preliminary data.</text>
</comment>
<dbReference type="InterPro" id="IPR003423">
    <property type="entry name" value="OMP_efflux"/>
</dbReference>
<reference evidence="4 5" key="1">
    <citation type="submission" date="2016-07" db="EMBL/GenBank/DDBJ databases">
        <title>Genomic analysis of zinc-resistant bacterium Mucilaginibacter pedocola TBZ30.</title>
        <authorList>
            <person name="Huang J."/>
            <person name="Tang J."/>
        </authorList>
    </citation>
    <scope>NUCLEOTIDE SEQUENCE [LARGE SCALE GENOMIC DNA]</scope>
    <source>
        <strain evidence="4 5">TBZ30</strain>
    </source>
</reference>
<dbReference type="Pfam" id="PF02321">
    <property type="entry name" value="OEP"/>
    <property type="match status" value="2"/>
</dbReference>
<name>A0A1S9P9V6_9SPHI</name>